<sequence>MARKDEIFMSFLKHEIIQEQYDIPPADLPKTIQEGLDSKHAIIKTLAVVVENTEGPNNILTDKALYAQITQFLNLETNDY</sequence>
<dbReference type="OrthoDB" id="1446613at2"/>
<dbReference type="EMBL" id="PCPP01000002">
    <property type="protein sequence ID" value="PRB83293.1"/>
    <property type="molecule type" value="Genomic_DNA"/>
</dbReference>
<protein>
    <submittedName>
        <fullName evidence="1">Uncharacterized protein</fullName>
    </submittedName>
</protein>
<accession>A0A2S9CRZ4</accession>
<proteinExistence type="predicted"/>
<dbReference type="Proteomes" id="UP000238534">
    <property type="component" value="Unassembled WGS sequence"/>
</dbReference>
<comment type="caution">
    <text evidence="1">The sequence shown here is derived from an EMBL/GenBank/DDBJ whole genome shotgun (WGS) entry which is preliminary data.</text>
</comment>
<keyword evidence="3" id="KW-1185">Reference proteome</keyword>
<name>A0A2S9CRZ4_CHRCI</name>
<evidence type="ECO:0000313" key="2">
    <source>
        <dbReference type="EMBL" id="PRB89535.1"/>
    </source>
</evidence>
<dbReference type="RefSeq" id="WP_105683041.1">
    <property type="nucleotide sequence ID" value="NZ_JBBGZD010000002.1"/>
</dbReference>
<evidence type="ECO:0000313" key="4">
    <source>
        <dbReference type="Proteomes" id="UP000238534"/>
    </source>
</evidence>
<evidence type="ECO:0000313" key="3">
    <source>
        <dbReference type="Proteomes" id="UP000238325"/>
    </source>
</evidence>
<dbReference type="Proteomes" id="UP000238325">
    <property type="component" value="Unassembled WGS sequence"/>
</dbReference>
<organism evidence="1 4">
    <name type="scientific">Chryseobacterium culicis</name>
    <dbReference type="NCBI Taxonomy" id="680127"/>
    <lineage>
        <taxon>Bacteria</taxon>
        <taxon>Pseudomonadati</taxon>
        <taxon>Bacteroidota</taxon>
        <taxon>Flavobacteriia</taxon>
        <taxon>Flavobacteriales</taxon>
        <taxon>Weeksellaceae</taxon>
        <taxon>Chryseobacterium group</taxon>
        <taxon>Chryseobacterium</taxon>
    </lineage>
</organism>
<evidence type="ECO:0000313" key="1">
    <source>
        <dbReference type="EMBL" id="PRB83293.1"/>
    </source>
</evidence>
<dbReference type="AlphaFoldDB" id="A0A2S9CRZ4"/>
<reference evidence="3 4" key="1">
    <citation type="submission" date="2017-09" db="EMBL/GenBank/DDBJ databases">
        <title>Genomic, metabolic, and phenotypic characteristics of bacterial isolates from the natural microbiome of the model nematode Caenorhabditis elegans.</title>
        <authorList>
            <person name="Zimmermann J."/>
            <person name="Obeng N."/>
            <person name="Yang W."/>
            <person name="Obeng O."/>
            <person name="Kissoyan K."/>
            <person name="Pees B."/>
            <person name="Dirksen P."/>
            <person name="Hoppner M."/>
            <person name="Franke A."/>
            <person name="Rosenstiel P."/>
            <person name="Leippe M."/>
            <person name="Dierking K."/>
            <person name="Kaleta C."/>
            <person name="Schulenburg H."/>
        </authorList>
    </citation>
    <scope>NUCLEOTIDE SEQUENCE [LARGE SCALE GENOMIC DNA]</scope>
    <source>
        <strain evidence="1 4">MYb25</strain>
        <strain evidence="2 3">MYb44</strain>
    </source>
</reference>
<gene>
    <name evidence="1" type="ORF">CQ022_14335</name>
    <name evidence="2" type="ORF">CQ033_13230</name>
</gene>
<dbReference type="EMBL" id="PCPH01000003">
    <property type="protein sequence ID" value="PRB89535.1"/>
    <property type="molecule type" value="Genomic_DNA"/>
</dbReference>